<dbReference type="Proteomes" id="UP000001596">
    <property type="component" value="Chromosome 1"/>
</dbReference>
<name>B9JYW8_ALLAM</name>
<evidence type="ECO:0000256" key="3">
    <source>
        <dbReference type="ARBA" id="ARBA00022691"/>
    </source>
</evidence>
<sequence length="251" mass="28584">MCEQRWLVFSRSLSARPFFPYIWIDDKCHLSAARQLLCRVLRLVLALPAPTTGRAVFGLEFLYPQFIDILKFQITSRREFEHLKACDPATLTDLERAARFIYLQKLTFGGKVAGQTFGVQHEGSARFNLTRLAPLLEDVHERLSGVVIENLDWLASINRYDRPGVLFYLDPPYFGCEDDYGKALFGRDQFEVLAGRLKTLRGRFILSLNAVQGVFETFEAFHIEEVDCTYSVAGGNNSKSVKEVVITNFPS</sequence>
<evidence type="ECO:0000313" key="4">
    <source>
        <dbReference type="EMBL" id="ACM37214.1"/>
    </source>
</evidence>
<dbReference type="InterPro" id="IPR012327">
    <property type="entry name" value="MeTrfase_D12"/>
</dbReference>
<dbReference type="eggNOG" id="COG0338">
    <property type="taxonomic scope" value="Bacteria"/>
</dbReference>
<dbReference type="KEGG" id="avi:Avi_3085"/>
<dbReference type="GO" id="GO:1904047">
    <property type="term" value="F:S-adenosyl-L-methionine binding"/>
    <property type="evidence" value="ECO:0007669"/>
    <property type="project" value="TreeGrafter"/>
</dbReference>
<keyword evidence="1 4" id="KW-0489">Methyltransferase</keyword>
<dbReference type="PANTHER" id="PTHR30481:SF4">
    <property type="entry name" value="SITE-SPECIFIC DNA-METHYLTRANSFERASE (ADENINE-SPECIFIC)"/>
    <property type="match status" value="1"/>
</dbReference>
<dbReference type="SUPFAM" id="SSF53335">
    <property type="entry name" value="S-adenosyl-L-methionine-dependent methyltransferases"/>
    <property type="match status" value="1"/>
</dbReference>
<dbReference type="PANTHER" id="PTHR30481">
    <property type="entry name" value="DNA ADENINE METHYLASE"/>
    <property type="match status" value="1"/>
</dbReference>
<proteinExistence type="predicted"/>
<reference evidence="4 5" key="1">
    <citation type="journal article" date="2009" name="J. Bacteriol.">
        <title>Genome sequences of three Agrobacterium biovars help elucidate the evolution of multichromosome genomes in bacteria.</title>
        <authorList>
            <person name="Slater S.C."/>
            <person name="Goldman B.S."/>
            <person name="Goodner B."/>
            <person name="Setubal J.C."/>
            <person name="Farrand S.K."/>
            <person name="Nester E.W."/>
            <person name="Burr T.J."/>
            <person name="Banta L."/>
            <person name="Dickerman A.W."/>
            <person name="Paulsen I."/>
            <person name="Otten L."/>
            <person name="Suen G."/>
            <person name="Welch R."/>
            <person name="Almeida N.F."/>
            <person name="Arnold F."/>
            <person name="Burton O.T."/>
            <person name="Du Z."/>
            <person name="Ewing A."/>
            <person name="Godsy E."/>
            <person name="Heisel S."/>
            <person name="Houmiel K.L."/>
            <person name="Jhaveri J."/>
            <person name="Lu J."/>
            <person name="Miller N.M."/>
            <person name="Norton S."/>
            <person name="Chen Q."/>
            <person name="Phoolcharoen W."/>
            <person name="Ohlin V."/>
            <person name="Ondrusek D."/>
            <person name="Pride N."/>
            <person name="Stricklin S.L."/>
            <person name="Sun J."/>
            <person name="Wheeler C."/>
            <person name="Wilson L."/>
            <person name="Zhu H."/>
            <person name="Wood D.W."/>
        </authorList>
    </citation>
    <scope>NUCLEOTIDE SEQUENCE [LARGE SCALE GENOMIC DNA]</scope>
    <source>
        <strain evidence="5">S4 / ATCC BAA-846</strain>
    </source>
</reference>
<dbReference type="GO" id="GO:0032259">
    <property type="term" value="P:methylation"/>
    <property type="evidence" value="ECO:0007669"/>
    <property type="project" value="UniProtKB-KW"/>
</dbReference>
<dbReference type="Gene3D" id="3.40.50.150">
    <property type="entry name" value="Vaccinia Virus protein VP39"/>
    <property type="match status" value="1"/>
</dbReference>
<dbReference type="GO" id="GO:0009307">
    <property type="term" value="P:DNA restriction-modification system"/>
    <property type="evidence" value="ECO:0007669"/>
    <property type="project" value="InterPro"/>
</dbReference>
<evidence type="ECO:0000256" key="1">
    <source>
        <dbReference type="ARBA" id="ARBA00022603"/>
    </source>
</evidence>
<dbReference type="STRING" id="311402.Avi_3085"/>
<dbReference type="REBASE" id="20031">
    <property type="entry name" value="M.AviS4ORF3085P"/>
</dbReference>
<evidence type="ECO:0000256" key="2">
    <source>
        <dbReference type="ARBA" id="ARBA00022679"/>
    </source>
</evidence>
<dbReference type="EMBL" id="CP000633">
    <property type="protein sequence ID" value="ACM37214.1"/>
    <property type="molecule type" value="Genomic_DNA"/>
</dbReference>
<keyword evidence="5" id="KW-1185">Reference proteome</keyword>
<dbReference type="InterPro" id="IPR029063">
    <property type="entry name" value="SAM-dependent_MTases_sf"/>
</dbReference>
<dbReference type="GO" id="GO:0043565">
    <property type="term" value="F:sequence-specific DNA binding"/>
    <property type="evidence" value="ECO:0007669"/>
    <property type="project" value="TreeGrafter"/>
</dbReference>
<dbReference type="Pfam" id="PF02086">
    <property type="entry name" value="MethyltransfD12"/>
    <property type="match status" value="1"/>
</dbReference>
<dbReference type="HOGENOM" id="CLU_063430_1_2_5"/>
<dbReference type="GO" id="GO:0006298">
    <property type="term" value="P:mismatch repair"/>
    <property type="evidence" value="ECO:0007669"/>
    <property type="project" value="TreeGrafter"/>
</dbReference>
<gene>
    <name evidence="4" type="ordered locus">Avi_3085</name>
</gene>
<organism evidence="4 5">
    <name type="scientific">Allorhizobium ampelinum (strain ATCC BAA-846 / DSM 112012 / S4)</name>
    <name type="common">Agrobacterium vitis (strain S4)</name>
    <dbReference type="NCBI Taxonomy" id="311402"/>
    <lineage>
        <taxon>Bacteria</taxon>
        <taxon>Pseudomonadati</taxon>
        <taxon>Pseudomonadota</taxon>
        <taxon>Alphaproteobacteria</taxon>
        <taxon>Hyphomicrobiales</taxon>
        <taxon>Rhizobiaceae</taxon>
        <taxon>Rhizobium/Agrobacterium group</taxon>
        <taxon>Allorhizobium</taxon>
        <taxon>Allorhizobium ampelinum</taxon>
    </lineage>
</organism>
<accession>B9JYW8</accession>
<dbReference type="GO" id="GO:0009007">
    <property type="term" value="F:site-specific DNA-methyltransferase (adenine-specific) activity"/>
    <property type="evidence" value="ECO:0007669"/>
    <property type="project" value="UniProtKB-EC"/>
</dbReference>
<keyword evidence="3" id="KW-0949">S-adenosyl-L-methionine</keyword>
<protein>
    <submittedName>
        <fullName evidence="4">Site-specific DNA methylase protein</fullName>
    </submittedName>
</protein>
<keyword evidence="2" id="KW-0808">Transferase</keyword>
<evidence type="ECO:0000313" key="5">
    <source>
        <dbReference type="Proteomes" id="UP000001596"/>
    </source>
</evidence>
<dbReference type="AlphaFoldDB" id="B9JYW8"/>